<comment type="subcellular location">
    <subcellularLocation>
        <location evidence="1">Cell membrane</location>
        <topology evidence="1">Multi-pass membrane protein</topology>
    </subcellularLocation>
</comment>
<evidence type="ECO:0000256" key="5">
    <source>
        <dbReference type="ARBA" id="ARBA00022777"/>
    </source>
</evidence>
<sequence length="356" mass="41254">MANAKILIVEDEAIVAKDIEYTLQELGYKTRTITARFHTVMSKVRQFLPDLILMDIVLKGKINGISLARRIRKKFEIPIVYLTAYGDYETVERAKMTGPFGYILKPFEKNNLRTTIELALYKYRIEQELRRALKELTRARKRAQKLAEKVIELQEKERFYLASVIHDELLQGLVAYLYFLQRLKKSKLDDKLERQRLELIQTIRSGISRARSLINEIQPVREPELGLLSMIRQSVDIRFANLGIKTRFIHPPQLPKLGSAVKSNILRIVQEALMNITKHAQARNVVVKISVTKKKMVLMVEDDGVGFDMSHLEKMRKDHFGLFIMEERARLVRGRLKIISRPGKGTRVECSLPLNS</sequence>
<dbReference type="InterPro" id="IPR003594">
    <property type="entry name" value="HATPase_dom"/>
</dbReference>
<dbReference type="InterPro" id="IPR011006">
    <property type="entry name" value="CheY-like_superfamily"/>
</dbReference>
<keyword evidence="2" id="KW-1003">Cell membrane</keyword>
<keyword evidence="7" id="KW-0902">Two-component regulatory system</keyword>
<dbReference type="Pfam" id="PF02518">
    <property type="entry name" value="HATPase_c"/>
    <property type="match status" value="1"/>
</dbReference>
<protein>
    <recommendedName>
        <fullName evidence="15">Response regulator</fullName>
    </recommendedName>
</protein>
<dbReference type="SUPFAM" id="SSF52172">
    <property type="entry name" value="CheY-like"/>
    <property type="match status" value="1"/>
</dbReference>
<keyword evidence="6" id="KW-1133">Transmembrane helix</keyword>
<keyword evidence="10" id="KW-0175">Coiled coil</keyword>
<proteinExistence type="predicted"/>
<evidence type="ECO:0000313" key="13">
    <source>
        <dbReference type="EMBL" id="OPX18664.1"/>
    </source>
</evidence>
<dbReference type="InterPro" id="IPR001789">
    <property type="entry name" value="Sig_transdc_resp-reg_receiver"/>
</dbReference>
<dbReference type="GO" id="GO:0000160">
    <property type="term" value="P:phosphorelay signal transduction system"/>
    <property type="evidence" value="ECO:0007669"/>
    <property type="project" value="UniProtKB-KW"/>
</dbReference>
<keyword evidence="3" id="KW-0808">Transferase</keyword>
<reference evidence="14" key="1">
    <citation type="submission" date="2017-01" db="EMBL/GenBank/DDBJ databases">
        <title>Novel pathways for hydrocarbon cycling and metabolic interdependencies in hydrothermal sediment communities.</title>
        <authorList>
            <person name="Dombrowski N."/>
            <person name="Seitz K."/>
            <person name="Teske A."/>
            <person name="Baker B."/>
        </authorList>
    </citation>
    <scope>NUCLEOTIDE SEQUENCE [LARGE SCALE GENOMIC DNA]</scope>
</reference>
<keyword evidence="5" id="KW-0418">Kinase</keyword>
<feature type="domain" description="Response regulatory" evidence="12">
    <location>
        <begin position="5"/>
        <end position="120"/>
    </location>
</feature>
<dbReference type="Proteomes" id="UP000191663">
    <property type="component" value="Unassembled WGS sequence"/>
</dbReference>
<dbReference type="GO" id="GO:0016301">
    <property type="term" value="F:kinase activity"/>
    <property type="evidence" value="ECO:0007669"/>
    <property type="project" value="UniProtKB-KW"/>
</dbReference>
<evidence type="ECO:0000256" key="6">
    <source>
        <dbReference type="ARBA" id="ARBA00022989"/>
    </source>
</evidence>
<dbReference type="PANTHER" id="PTHR24421:SF37">
    <property type="entry name" value="SENSOR HISTIDINE KINASE NARS"/>
    <property type="match status" value="1"/>
</dbReference>
<dbReference type="InterPro" id="IPR036890">
    <property type="entry name" value="HATPase_C_sf"/>
</dbReference>
<evidence type="ECO:0000256" key="7">
    <source>
        <dbReference type="ARBA" id="ARBA00023012"/>
    </source>
</evidence>
<gene>
    <name evidence="13" type="ORF">BXT86_00130</name>
</gene>
<feature type="domain" description="Histidine kinase" evidence="11">
    <location>
        <begin position="164"/>
        <end position="356"/>
    </location>
</feature>
<dbReference type="CDD" id="cd16917">
    <property type="entry name" value="HATPase_UhpB-NarQ-NarX-like"/>
    <property type="match status" value="1"/>
</dbReference>
<evidence type="ECO:0000256" key="9">
    <source>
        <dbReference type="PROSITE-ProRule" id="PRU00169"/>
    </source>
</evidence>
<evidence type="ECO:0000259" key="11">
    <source>
        <dbReference type="PROSITE" id="PS50109"/>
    </source>
</evidence>
<dbReference type="SMART" id="SM00448">
    <property type="entry name" value="REC"/>
    <property type="match status" value="1"/>
</dbReference>
<dbReference type="SMART" id="SM00387">
    <property type="entry name" value="HATPase_c"/>
    <property type="match status" value="1"/>
</dbReference>
<dbReference type="Gene3D" id="3.30.565.10">
    <property type="entry name" value="Histidine kinase-like ATPase, C-terminal domain"/>
    <property type="match status" value="1"/>
</dbReference>
<evidence type="ECO:0000259" key="12">
    <source>
        <dbReference type="PROSITE" id="PS50110"/>
    </source>
</evidence>
<evidence type="ECO:0008006" key="15">
    <source>
        <dbReference type="Google" id="ProtNLM"/>
    </source>
</evidence>
<dbReference type="PANTHER" id="PTHR24421">
    <property type="entry name" value="NITRATE/NITRITE SENSOR PROTEIN NARX-RELATED"/>
    <property type="match status" value="1"/>
</dbReference>
<evidence type="ECO:0000256" key="10">
    <source>
        <dbReference type="SAM" id="Coils"/>
    </source>
</evidence>
<evidence type="ECO:0000256" key="1">
    <source>
        <dbReference type="ARBA" id="ARBA00004651"/>
    </source>
</evidence>
<evidence type="ECO:0000256" key="8">
    <source>
        <dbReference type="ARBA" id="ARBA00023136"/>
    </source>
</evidence>
<keyword evidence="4" id="KW-0812">Transmembrane</keyword>
<comment type="caution">
    <text evidence="13">The sequence shown here is derived from an EMBL/GenBank/DDBJ whole genome shotgun (WGS) entry which is preliminary data.</text>
</comment>
<evidence type="ECO:0000313" key="14">
    <source>
        <dbReference type="Proteomes" id="UP000191663"/>
    </source>
</evidence>
<evidence type="ECO:0000256" key="4">
    <source>
        <dbReference type="ARBA" id="ARBA00022692"/>
    </source>
</evidence>
<dbReference type="CDD" id="cd17534">
    <property type="entry name" value="REC_DC-like"/>
    <property type="match status" value="1"/>
</dbReference>
<organism evidence="13 14">
    <name type="scientific">candidate division WOR-3 bacterium 4484_100</name>
    <dbReference type="NCBI Taxonomy" id="1936077"/>
    <lineage>
        <taxon>Bacteria</taxon>
        <taxon>Bacteria division WOR-3</taxon>
    </lineage>
</organism>
<dbReference type="InterPro" id="IPR050482">
    <property type="entry name" value="Sensor_HK_TwoCompSys"/>
</dbReference>
<dbReference type="Pfam" id="PF00072">
    <property type="entry name" value="Response_reg"/>
    <property type="match status" value="1"/>
</dbReference>
<feature type="modified residue" description="4-aspartylphosphate" evidence="9">
    <location>
        <position position="55"/>
    </location>
</feature>
<feature type="coiled-coil region" evidence="10">
    <location>
        <begin position="122"/>
        <end position="156"/>
    </location>
</feature>
<keyword evidence="8" id="KW-0472">Membrane</keyword>
<dbReference type="PROSITE" id="PS50109">
    <property type="entry name" value="HIS_KIN"/>
    <property type="match status" value="1"/>
</dbReference>
<dbReference type="AlphaFoldDB" id="A0A1V4QH67"/>
<dbReference type="GO" id="GO:0005886">
    <property type="term" value="C:plasma membrane"/>
    <property type="evidence" value="ECO:0007669"/>
    <property type="project" value="UniProtKB-SubCell"/>
</dbReference>
<dbReference type="PROSITE" id="PS50110">
    <property type="entry name" value="RESPONSE_REGULATORY"/>
    <property type="match status" value="1"/>
</dbReference>
<dbReference type="InterPro" id="IPR005467">
    <property type="entry name" value="His_kinase_dom"/>
</dbReference>
<dbReference type="Gene3D" id="3.40.50.2300">
    <property type="match status" value="1"/>
</dbReference>
<name>A0A1V4QH67_UNCW3</name>
<evidence type="ECO:0000256" key="2">
    <source>
        <dbReference type="ARBA" id="ARBA00022475"/>
    </source>
</evidence>
<dbReference type="SUPFAM" id="SSF55874">
    <property type="entry name" value="ATPase domain of HSP90 chaperone/DNA topoisomerase II/histidine kinase"/>
    <property type="match status" value="1"/>
</dbReference>
<accession>A0A1V4QH67</accession>
<keyword evidence="9" id="KW-0597">Phosphoprotein</keyword>
<evidence type="ECO:0000256" key="3">
    <source>
        <dbReference type="ARBA" id="ARBA00022679"/>
    </source>
</evidence>
<dbReference type="EMBL" id="MUKB01000001">
    <property type="protein sequence ID" value="OPX18664.1"/>
    <property type="molecule type" value="Genomic_DNA"/>
</dbReference>